<dbReference type="AlphaFoldDB" id="A0AAV6ZDL1"/>
<dbReference type="GO" id="GO:0042795">
    <property type="term" value="P:snRNA transcription by RNA polymerase II"/>
    <property type="evidence" value="ECO:0007669"/>
    <property type="project" value="TreeGrafter"/>
</dbReference>
<gene>
    <name evidence="3" type="ORF">GDO81_020853</name>
</gene>
<dbReference type="InterPro" id="IPR019535">
    <property type="entry name" value="ICE2_C"/>
</dbReference>
<evidence type="ECO:0000313" key="4">
    <source>
        <dbReference type="Proteomes" id="UP000824782"/>
    </source>
</evidence>
<proteinExistence type="predicted"/>
<sequence length="340" mass="38451">MDFSIDVTELETFGSLDKDASTNTIVSDSESPEPKPSSLKNSLLDRLKMEKEIINSNPTKTRCSSDVVNDVKKKRLSSQEPSKTSDSDTQLRTTSNESDSDDDKLVIDVDSKMREHSNKAATPSIPTPPQPPRDRKSAKKISKDIDPLGQILKMQTQLLKTDPKKMEQASLVTLERSEPSTQHAPSFQQNLSSSFMESQRKVDVSHPSNVKYLLSHELMTLKEDSAEYEVEPEENCSYKLFSLDDLLLLVKSPVHMARTRSIKKTCKVQIPSFLLSKVNYQTCYGVEVLTDSERCRLWTESLIHSKCEMFVGHVDALTSKFFMLEEITVENVKESMSNFK</sequence>
<feature type="region of interest" description="Disordered" evidence="1">
    <location>
        <begin position="16"/>
        <end position="146"/>
    </location>
</feature>
<feature type="domain" description="Little elongation complex subunit 2 C-terminal" evidence="2">
    <location>
        <begin position="227"/>
        <end position="338"/>
    </location>
</feature>
<name>A0AAV6ZDL1_ENGPU</name>
<dbReference type="EMBL" id="WNYA01001611">
    <property type="protein sequence ID" value="KAG8545448.1"/>
    <property type="molecule type" value="Genomic_DNA"/>
</dbReference>
<accession>A0AAV6ZDL1</accession>
<reference evidence="3" key="1">
    <citation type="thesis" date="2020" institute="ProQuest LLC" country="789 East Eisenhower Parkway, Ann Arbor, MI, USA">
        <title>Comparative Genomics and Chromosome Evolution.</title>
        <authorList>
            <person name="Mudd A.B."/>
        </authorList>
    </citation>
    <scope>NUCLEOTIDE SEQUENCE</scope>
    <source>
        <strain evidence="3">237g6f4</strain>
        <tissue evidence="3">Blood</tissue>
    </source>
</reference>
<dbReference type="Proteomes" id="UP000824782">
    <property type="component" value="Unassembled WGS sequence"/>
</dbReference>
<feature type="compositionally biased region" description="Basic and acidic residues" evidence="1">
    <location>
        <begin position="43"/>
        <end position="53"/>
    </location>
</feature>
<evidence type="ECO:0000313" key="3">
    <source>
        <dbReference type="EMBL" id="KAG8545447.1"/>
    </source>
</evidence>
<dbReference type="Pfam" id="PF10505">
    <property type="entry name" value="NARG2_C"/>
    <property type="match status" value="1"/>
</dbReference>
<feature type="compositionally biased region" description="Polar residues" evidence="1">
    <location>
        <begin position="54"/>
        <end position="67"/>
    </location>
</feature>
<dbReference type="EMBL" id="WNYA01001611">
    <property type="protein sequence ID" value="KAG8545447.1"/>
    <property type="molecule type" value="Genomic_DNA"/>
</dbReference>
<keyword evidence="4" id="KW-1185">Reference proteome</keyword>
<feature type="compositionally biased region" description="Basic and acidic residues" evidence="1">
    <location>
        <begin position="103"/>
        <end position="118"/>
    </location>
</feature>
<evidence type="ECO:0000259" key="2">
    <source>
        <dbReference type="Pfam" id="PF10505"/>
    </source>
</evidence>
<dbReference type="PANTHER" id="PTHR14633:SF3">
    <property type="entry name" value="LITTLE ELONGATION COMPLEX SUBUNIT 2"/>
    <property type="match status" value="1"/>
</dbReference>
<protein>
    <recommendedName>
        <fullName evidence="2">Little elongation complex subunit 2 C-terminal domain-containing protein</fullName>
    </recommendedName>
</protein>
<organism evidence="3 4">
    <name type="scientific">Engystomops pustulosus</name>
    <name type="common">Tungara frog</name>
    <name type="synonym">Physalaemus pustulosus</name>
    <dbReference type="NCBI Taxonomy" id="76066"/>
    <lineage>
        <taxon>Eukaryota</taxon>
        <taxon>Metazoa</taxon>
        <taxon>Chordata</taxon>
        <taxon>Craniata</taxon>
        <taxon>Vertebrata</taxon>
        <taxon>Euteleostomi</taxon>
        <taxon>Amphibia</taxon>
        <taxon>Batrachia</taxon>
        <taxon>Anura</taxon>
        <taxon>Neobatrachia</taxon>
        <taxon>Hyloidea</taxon>
        <taxon>Leptodactylidae</taxon>
        <taxon>Leiuperinae</taxon>
        <taxon>Engystomops</taxon>
    </lineage>
</organism>
<dbReference type="PANTHER" id="PTHR14633">
    <property type="entry name" value="LITTLE ELONGATION COMPLEX SUBUNIT 2"/>
    <property type="match status" value="1"/>
</dbReference>
<evidence type="ECO:0000256" key="1">
    <source>
        <dbReference type="SAM" id="MobiDB-lite"/>
    </source>
</evidence>
<dbReference type="GO" id="GO:0045945">
    <property type="term" value="P:positive regulation of transcription by RNA polymerase III"/>
    <property type="evidence" value="ECO:0007669"/>
    <property type="project" value="TreeGrafter"/>
</dbReference>
<dbReference type="GO" id="GO:0042796">
    <property type="term" value="P:snRNA transcription by RNA polymerase III"/>
    <property type="evidence" value="ECO:0007669"/>
    <property type="project" value="TreeGrafter"/>
</dbReference>
<comment type="caution">
    <text evidence="3">The sequence shown here is derived from an EMBL/GenBank/DDBJ whole genome shotgun (WGS) entry which is preliminary data.</text>
</comment>
<feature type="compositionally biased region" description="Polar residues" evidence="1">
    <location>
        <begin position="78"/>
        <end position="97"/>
    </location>
</feature>
<dbReference type="GO" id="GO:0008023">
    <property type="term" value="C:transcription elongation factor complex"/>
    <property type="evidence" value="ECO:0007669"/>
    <property type="project" value="InterPro"/>
</dbReference>